<feature type="transmembrane region" description="Helical" evidence="6">
    <location>
        <begin position="139"/>
        <end position="162"/>
    </location>
</feature>
<evidence type="ECO:0000256" key="5">
    <source>
        <dbReference type="ARBA" id="ARBA00023136"/>
    </source>
</evidence>
<feature type="transmembrane region" description="Helical" evidence="6">
    <location>
        <begin position="20"/>
        <end position="45"/>
    </location>
</feature>
<feature type="transmembrane region" description="Helical" evidence="6">
    <location>
        <begin position="182"/>
        <end position="203"/>
    </location>
</feature>
<dbReference type="Pfam" id="PF03601">
    <property type="entry name" value="Cons_hypoth698"/>
    <property type="match status" value="1"/>
</dbReference>
<feature type="transmembrane region" description="Helical" evidence="6">
    <location>
        <begin position="65"/>
        <end position="89"/>
    </location>
</feature>
<evidence type="ECO:0000256" key="1">
    <source>
        <dbReference type="ARBA" id="ARBA00004651"/>
    </source>
</evidence>
<name>A0A429GH02_9CREN</name>
<comment type="subcellular location">
    <subcellularLocation>
        <location evidence="1">Cell membrane</location>
        <topology evidence="1">Multi-pass membrane protein</topology>
    </subcellularLocation>
</comment>
<dbReference type="Proteomes" id="UP000277582">
    <property type="component" value="Unassembled WGS sequence"/>
</dbReference>
<feature type="transmembrane region" description="Helical" evidence="6">
    <location>
        <begin position="96"/>
        <end position="119"/>
    </location>
</feature>
<keyword evidence="4 6" id="KW-1133">Transmembrane helix</keyword>
<feature type="transmembrane region" description="Helical" evidence="6">
    <location>
        <begin position="431"/>
        <end position="450"/>
    </location>
</feature>
<keyword evidence="5 6" id="KW-0472">Membrane</keyword>
<feature type="transmembrane region" description="Helical" evidence="6">
    <location>
        <begin position="270"/>
        <end position="289"/>
    </location>
</feature>
<keyword evidence="2" id="KW-1003">Cell membrane</keyword>
<feature type="transmembrane region" description="Helical" evidence="6">
    <location>
        <begin position="296"/>
        <end position="314"/>
    </location>
</feature>
<feature type="transmembrane region" description="Helical" evidence="6">
    <location>
        <begin position="243"/>
        <end position="264"/>
    </location>
</feature>
<evidence type="ECO:0000313" key="7">
    <source>
        <dbReference type="EMBL" id="RSN73094.1"/>
    </source>
</evidence>
<dbReference type="OrthoDB" id="26684at2157"/>
<evidence type="ECO:0000313" key="8">
    <source>
        <dbReference type="Proteomes" id="UP000277582"/>
    </source>
</evidence>
<proteinExistence type="predicted"/>
<reference evidence="7 8" key="1">
    <citation type="submission" date="2018-10" db="EMBL/GenBank/DDBJ databases">
        <title>Co-occurring genomic capacity for anaerobic methane metabolism and dissimilatory sulfite reduction discovered in the Korarchaeota.</title>
        <authorList>
            <person name="Mckay L.J."/>
            <person name="Dlakic M."/>
            <person name="Fields M.W."/>
            <person name="Delmont T.O."/>
            <person name="Eren A.M."/>
            <person name="Jay Z.J."/>
            <person name="Klingelsmith K.B."/>
            <person name="Rusch D.B."/>
            <person name="Inskeep W.P."/>
        </authorList>
    </citation>
    <scope>NUCLEOTIDE SEQUENCE [LARGE SCALE GENOMIC DNA]</scope>
    <source>
        <strain evidence="7 8">MDKW</strain>
    </source>
</reference>
<sequence length="495" mass="54892">MSQQKIDWSAMWKKEDWWALWLGLLIFFLGLGPFANISLIGWNWHGNVWIDITKAISPNNKMYEWVGWGSLVLQYIFLLVLLCIGAYAMKYNLKKFAAGFTFIYWATAIIWIIGCWGYSAAVPTWDPKLGRAVPKVGNVVLPFSLGLTPEGGFVYLLIVGLIIRNAFRGFAEKLLDAARPEWYIKTAIVLLGTTIGVKAAGALGYAMVVLFRGLCAIVEAYLIYWPLVYFISRKYFKMTKEWAAPLASGISVCGVSAAIATGAAVKSRPFIPITLSSIIVAFAVVELLILPWLSWALYPTFSGMVMGAWMGLAVKTDGAAAASGALVDALIRAKAAGMGLNLESGWMLTAAITTKIFIDIFIGVWAFVLAVIWVTWIERKPGEKVRKLEIWFRFPKFIIGYFITFLVMLAIAASSSAAAKLANAAMGEIDPIRVFFFAMTFFSIGLVTDFRVFRKEGLGKVIVVYLICLFGFILWIGLFISWIFFHNVPVPLAKG</sequence>
<protein>
    <submittedName>
        <fullName evidence="7">Putative sulfate exporter family transporter</fullName>
    </submittedName>
</protein>
<dbReference type="EMBL" id="RCOS01000129">
    <property type="protein sequence ID" value="RSN73094.1"/>
    <property type="molecule type" value="Genomic_DNA"/>
</dbReference>
<dbReference type="GO" id="GO:0005886">
    <property type="term" value="C:plasma membrane"/>
    <property type="evidence" value="ECO:0007669"/>
    <property type="project" value="UniProtKB-SubCell"/>
</dbReference>
<feature type="transmembrane region" description="Helical" evidence="6">
    <location>
        <begin position="356"/>
        <end position="377"/>
    </location>
</feature>
<dbReference type="PANTHER" id="PTHR30106:SF1">
    <property type="entry name" value="UPF0324 MEMBRANE PROTEIN FN0533"/>
    <property type="match status" value="1"/>
</dbReference>
<keyword evidence="3 6" id="KW-0812">Transmembrane</keyword>
<dbReference type="PANTHER" id="PTHR30106">
    <property type="entry name" value="INNER MEMBRANE PROTEIN YEIH-RELATED"/>
    <property type="match status" value="1"/>
</dbReference>
<keyword evidence="8" id="KW-1185">Reference proteome</keyword>
<feature type="transmembrane region" description="Helical" evidence="6">
    <location>
        <begin position="398"/>
        <end position="419"/>
    </location>
</feature>
<comment type="caution">
    <text evidence="7">The sequence shown here is derived from an EMBL/GenBank/DDBJ whole genome shotgun (WGS) entry which is preliminary data.</text>
</comment>
<feature type="transmembrane region" description="Helical" evidence="6">
    <location>
        <begin position="209"/>
        <end position="231"/>
    </location>
</feature>
<organism evidence="7 8">
    <name type="scientific">Candidatus Methanodesulfokora washburnensis</name>
    <dbReference type="NCBI Taxonomy" id="2478471"/>
    <lineage>
        <taxon>Archaea</taxon>
        <taxon>Thermoproteota</taxon>
        <taxon>Candidatus Korarchaeia</taxon>
        <taxon>Candidatus Korarchaeia incertae sedis</taxon>
        <taxon>Candidatus Methanodesulfokora</taxon>
    </lineage>
</organism>
<evidence type="ECO:0000256" key="3">
    <source>
        <dbReference type="ARBA" id="ARBA00022692"/>
    </source>
</evidence>
<gene>
    <name evidence="7" type="ORF">D6D85_11405</name>
</gene>
<dbReference type="InterPro" id="IPR018383">
    <property type="entry name" value="UPF0324_pro"/>
</dbReference>
<evidence type="ECO:0000256" key="2">
    <source>
        <dbReference type="ARBA" id="ARBA00022475"/>
    </source>
</evidence>
<evidence type="ECO:0000256" key="6">
    <source>
        <dbReference type="SAM" id="Phobius"/>
    </source>
</evidence>
<evidence type="ECO:0000256" key="4">
    <source>
        <dbReference type="ARBA" id="ARBA00022989"/>
    </source>
</evidence>
<accession>A0A429GH02</accession>
<feature type="transmembrane region" description="Helical" evidence="6">
    <location>
        <begin position="462"/>
        <end position="485"/>
    </location>
</feature>
<dbReference type="AlphaFoldDB" id="A0A429GH02"/>